<feature type="region of interest" description="Disordered" evidence="1">
    <location>
        <begin position="140"/>
        <end position="171"/>
    </location>
</feature>
<keyword evidence="2" id="KW-0812">Transmembrane</keyword>
<proteinExistence type="predicted"/>
<evidence type="ECO:0000313" key="3">
    <source>
        <dbReference type="EMBL" id="KSU75462.1"/>
    </source>
</evidence>
<accession>A0A0V8IKZ4</accession>
<evidence type="ECO:0000256" key="1">
    <source>
        <dbReference type="SAM" id="MobiDB-lite"/>
    </source>
</evidence>
<protein>
    <submittedName>
        <fullName evidence="3">Uncharacterized protein</fullName>
    </submittedName>
</protein>
<feature type="transmembrane region" description="Helical" evidence="2">
    <location>
        <begin position="38"/>
        <end position="59"/>
    </location>
</feature>
<dbReference type="OrthoDB" id="4932096at2"/>
<gene>
    <name evidence="3" type="ORF">AS031_12915</name>
</gene>
<name>A0A0V8IKZ4_9MICC</name>
<comment type="caution">
    <text evidence="3">The sequence shown here is derived from an EMBL/GenBank/DDBJ whole genome shotgun (WGS) entry which is preliminary data.</text>
</comment>
<organism evidence="3 4">
    <name type="scientific">Pseudarthrobacter enclensis</name>
    <dbReference type="NCBI Taxonomy" id="993070"/>
    <lineage>
        <taxon>Bacteria</taxon>
        <taxon>Bacillati</taxon>
        <taxon>Actinomycetota</taxon>
        <taxon>Actinomycetes</taxon>
        <taxon>Micrococcales</taxon>
        <taxon>Micrococcaceae</taxon>
        <taxon>Pseudarthrobacter</taxon>
    </lineage>
</organism>
<dbReference type="AlphaFoldDB" id="A0A0V8IKZ4"/>
<reference evidence="3 4" key="1">
    <citation type="journal article" date="2014" name="Arch. Microbiol.">
        <title>Arthrobacter enclensis sp. nov., isolated from sediment sample.</title>
        <authorList>
            <person name="Dastager S.G."/>
            <person name="Liu Q."/>
            <person name="Tang S.K."/>
            <person name="Krishnamurthi S."/>
            <person name="Lee J.C."/>
            <person name="Li W.J."/>
        </authorList>
    </citation>
    <scope>NUCLEOTIDE SEQUENCE [LARGE SCALE GENOMIC DNA]</scope>
    <source>
        <strain evidence="3 4">NIO-1008</strain>
    </source>
</reference>
<keyword evidence="4" id="KW-1185">Reference proteome</keyword>
<dbReference type="EMBL" id="LNQM01000005">
    <property type="protein sequence ID" value="KSU75462.1"/>
    <property type="molecule type" value="Genomic_DNA"/>
</dbReference>
<dbReference type="RefSeq" id="WP_058268573.1">
    <property type="nucleotide sequence ID" value="NZ_FMAZ01000005.1"/>
</dbReference>
<dbReference type="Proteomes" id="UP000053199">
    <property type="component" value="Unassembled WGS sequence"/>
</dbReference>
<keyword evidence="2" id="KW-1133">Transmembrane helix</keyword>
<keyword evidence="2" id="KW-0472">Membrane</keyword>
<evidence type="ECO:0000256" key="2">
    <source>
        <dbReference type="SAM" id="Phobius"/>
    </source>
</evidence>
<evidence type="ECO:0000313" key="4">
    <source>
        <dbReference type="Proteomes" id="UP000053199"/>
    </source>
</evidence>
<sequence length="220" mass="23012">MNLSDIEYPSDTRHAVRAALVREAGASRRRAPWWRRPAALTFAGIALAGSTAAMAYVAFAPVEDKRDIRCYYRADLTSTYPAGNGFGGTVGPYLSSSVAKDGFDMSDDNGTDPLAGNQQIEDPVALCAFNWDQGLMNPGGATDDLIPPGFQGPAPRPSQDYTGKATDAQGNPAPAMPNNFGPGHYVPELTACVVDDAVAVIPGPHSVCAQLGIPTLDSGA</sequence>